<dbReference type="AlphaFoldDB" id="A0A1Y5PHL0"/>
<accession>A0A1Y5PHL0</accession>
<name>A0A1Y5PHL0_9MYCO</name>
<proteinExistence type="predicted"/>
<reference evidence="1" key="1">
    <citation type="submission" date="2016-03" db="EMBL/GenBank/DDBJ databases">
        <authorList>
            <person name="Ploux O."/>
        </authorList>
    </citation>
    <scope>NUCLEOTIDE SEQUENCE</scope>
    <source>
        <strain evidence="1">UC10</strain>
    </source>
</reference>
<gene>
    <name evidence="1" type="ORF">MHPYR_510036</name>
</gene>
<evidence type="ECO:0000313" key="1">
    <source>
        <dbReference type="EMBL" id="SBS78152.1"/>
    </source>
</evidence>
<sequence>MVVDRIVDLQYQPTLVRVDIQAGFLAHFPPSARPHVLVGTGPPAWEHPITPIMALHKQDRITADYGDRTAQVDR</sequence>
<protein>
    <submittedName>
        <fullName evidence="1">Uncharacterized protein</fullName>
    </submittedName>
</protein>
<organism evidence="1">
    <name type="scientific">uncultured Mycobacterium sp</name>
    <dbReference type="NCBI Taxonomy" id="171292"/>
    <lineage>
        <taxon>Bacteria</taxon>
        <taxon>Bacillati</taxon>
        <taxon>Actinomycetota</taxon>
        <taxon>Actinomycetes</taxon>
        <taxon>Mycobacteriales</taxon>
        <taxon>Mycobacteriaceae</taxon>
        <taxon>Mycobacterium</taxon>
        <taxon>environmental samples</taxon>
    </lineage>
</organism>
<dbReference type="EMBL" id="FLQS01000047">
    <property type="protein sequence ID" value="SBS78152.1"/>
    <property type="molecule type" value="Genomic_DNA"/>
</dbReference>